<dbReference type="PANTHER" id="PTHR43690">
    <property type="entry name" value="NARDILYSIN"/>
    <property type="match status" value="1"/>
</dbReference>
<proteinExistence type="inferred from homology"/>
<dbReference type="InterPro" id="IPR050626">
    <property type="entry name" value="Peptidase_M16"/>
</dbReference>
<keyword evidence="9" id="KW-1185">Reference proteome</keyword>
<dbReference type="InterPro" id="IPR011765">
    <property type="entry name" value="Pept_M16_N"/>
</dbReference>
<dbReference type="EMBL" id="AP022843">
    <property type="protein sequence ID" value="BCB09476.1"/>
    <property type="molecule type" value="Genomic_DNA"/>
</dbReference>
<sequence length="740" mass="79541">MAKLRFQPTFISLTNGAQGVLAQAPHLTRAHVSIAIAAGYLDESRTLPGLAHLLEHVLTTAPLEASSNISLLTWFAQHQGSLNAHTDDYVTDVHFSIPANKLEVAALTVASQLARPAFSPSVIGAEVAAINAEWQARQHSLAMQRLLAIATLSDPQHIGAGCRHGNAQTLGSDMALLFEALTAFHRDYYHSGRVSIALISPWDTETMARLIKRMATLFSPPPPSAPSLAITPRWNRLPHAKIARTGNAVELLWPLPSAVARHQLTALGDTADRLNQGFLVAQLPDSITDYHAALSPSGATDAFSLMLSGTATQEQMKALAADLSERLAAFFATLLGTAPNDHDIVWQPPADTVQLAPAWFAHARHQALARRFTAQPPEHQPGASPFAANNARWLLGNASPSPSSPAFDAFDRQPAVYPAVQRWCGQYGVSDDFAALATTAWAACFVPGAVIVPSPLTAQRLALQDIVFKQEDSPHGSWVIAMGSQAHHAMVTLLEDAVLAASKAQQGLLAQQVIQRLTPLPAEPVVWVSHNTGADAVCHALANLASRVAIRAEQPPPTSLPTSTAIMRTLSLPGTPSQRLLLALAEQHHSAAFFQQARYDHRLGYVAAVRRGDGAPCSLGYVVQVSHAGQVSKNAGSAGRKLREEKRIAEKLRSITDALWQASDSVLQAQLPVLTAPETPLAALILQWQSLLAGTHQPLHRLGQQRIDSQALTNLLSQVNTLGHWQTHWLDSAGHYFVSD</sequence>
<evidence type="ECO:0000313" key="9">
    <source>
        <dbReference type="Proteomes" id="UP000502259"/>
    </source>
</evidence>
<dbReference type="Proteomes" id="UP000502259">
    <property type="component" value="Chromosome"/>
</dbReference>
<protein>
    <recommendedName>
        <fullName evidence="7">Peptidase M16 N-terminal domain-containing protein</fullName>
    </recommendedName>
</protein>
<keyword evidence="6" id="KW-0482">Metalloprotease</keyword>
<dbReference type="GO" id="GO:0006508">
    <property type="term" value="P:proteolysis"/>
    <property type="evidence" value="ECO:0007669"/>
    <property type="project" value="UniProtKB-KW"/>
</dbReference>
<dbReference type="GO" id="GO:0008237">
    <property type="term" value="F:metallopeptidase activity"/>
    <property type="evidence" value="ECO:0007669"/>
    <property type="project" value="UniProtKB-KW"/>
</dbReference>
<keyword evidence="5" id="KW-0862">Zinc</keyword>
<dbReference type="PANTHER" id="PTHR43690:SF18">
    <property type="entry name" value="INSULIN-DEGRADING ENZYME-RELATED"/>
    <property type="match status" value="1"/>
</dbReference>
<accession>A0A6F8U8M4</accession>
<dbReference type="RefSeq" id="WP_172422202.1">
    <property type="nucleotide sequence ID" value="NZ_AP022843.1"/>
</dbReference>
<dbReference type="SUPFAM" id="SSF63411">
    <property type="entry name" value="LuxS/MPP-like metallohydrolase"/>
    <property type="match status" value="1"/>
</dbReference>
<evidence type="ECO:0000256" key="6">
    <source>
        <dbReference type="ARBA" id="ARBA00023049"/>
    </source>
</evidence>
<evidence type="ECO:0000313" key="8">
    <source>
        <dbReference type="EMBL" id="BCB09476.1"/>
    </source>
</evidence>
<feature type="domain" description="Peptidase M16 N-terminal" evidence="7">
    <location>
        <begin position="22"/>
        <end position="140"/>
    </location>
</feature>
<keyword evidence="4" id="KW-0378">Hydrolase</keyword>
<dbReference type="GO" id="GO:0046872">
    <property type="term" value="F:metal ion binding"/>
    <property type="evidence" value="ECO:0007669"/>
    <property type="project" value="UniProtKB-KW"/>
</dbReference>
<organism evidence="8 9">
    <name type="scientific">Halomonas hydrothermalis</name>
    <dbReference type="NCBI Taxonomy" id="115561"/>
    <lineage>
        <taxon>Bacteria</taxon>
        <taxon>Pseudomonadati</taxon>
        <taxon>Pseudomonadota</taxon>
        <taxon>Gammaproteobacteria</taxon>
        <taxon>Oceanospirillales</taxon>
        <taxon>Halomonadaceae</taxon>
        <taxon>Halomonas</taxon>
    </lineage>
</organism>
<dbReference type="Pfam" id="PF00675">
    <property type="entry name" value="Peptidase_M16"/>
    <property type="match status" value="1"/>
</dbReference>
<evidence type="ECO:0000256" key="3">
    <source>
        <dbReference type="ARBA" id="ARBA00022723"/>
    </source>
</evidence>
<dbReference type="AlphaFoldDB" id="A0A6F8U8M4"/>
<comment type="similarity">
    <text evidence="1">Belongs to the peptidase M16 family.</text>
</comment>
<gene>
    <name evidence="8" type="ORF">HHSLTHF2_33660</name>
</gene>
<dbReference type="InterPro" id="IPR011249">
    <property type="entry name" value="Metalloenz_LuxS/M16"/>
</dbReference>
<evidence type="ECO:0000256" key="5">
    <source>
        <dbReference type="ARBA" id="ARBA00022833"/>
    </source>
</evidence>
<keyword evidence="2" id="KW-0645">Protease</keyword>
<evidence type="ECO:0000259" key="7">
    <source>
        <dbReference type="Pfam" id="PF00675"/>
    </source>
</evidence>
<keyword evidence="3" id="KW-0479">Metal-binding</keyword>
<evidence type="ECO:0000256" key="2">
    <source>
        <dbReference type="ARBA" id="ARBA00022670"/>
    </source>
</evidence>
<evidence type="ECO:0000256" key="1">
    <source>
        <dbReference type="ARBA" id="ARBA00007261"/>
    </source>
</evidence>
<reference evidence="8 9" key="1">
    <citation type="submission" date="2020-03" db="EMBL/GenBank/DDBJ databases">
        <title>Complete Genome Sequence of Halomonas hydrothermalis Strain Slthf2, Halophilic Bacterium Isolated from Deep-Sea Hydrothermal-Vent Environments.</title>
        <authorList>
            <person name="Takeyama N."/>
            <person name="Huang M."/>
            <person name="Sato K."/>
            <person name="Galipon J."/>
            <person name="Arakawa K."/>
        </authorList>
    </citation>
    <scope>NUCLEOTIDE SEQUENCE [LARGE SCALE GENOMIC DNA]</scope>
    <source>
        <strain evidence="8 9">Slthf2</strain>
    </source>
</reference>
<evidence type="ECO:0000256" key="4">
    <source>
        <dbReference type="ARBA" id="ARBA00022801"/>
    </source>
</evidence>
<name>A0A6F8U8M4_9GAMM</name>
<dbReference type="Gene3D" id="3.30.830.10">
    <property type="entry name" value="Metalloenzyme, LuxS/M16 peptidase-like"/>
    <property type="match status" value="1"/>
</dbReference>